<evidence type="ECO:0000256" key="7">
    <source>
        <dbReference type="ARBA" id="ARBA00023136"/>
    </source>
</evidence>
<keyword evidence="3" id="KW-0813">Transport</keyword>
<dbReference type="PANTHER" id="PTHR36838">
    <property type="entry name" value="AUXIN EFFLUX CARRIER FAMILY PROTEIN"/>
    <property type="match status" value="1"/>
</dbReference>
<evidence type="ECO:0000313" key="9">
    <source>
        <dbReference type="EMBL" id="HIW93490.1"/>
    </source>
</evidence>
<feature type="transmembrane region" description="Helical" evidence="8">
    <location>
        <begin position="282"/>
        <end position="306"/>
    </location>
</feature>
<dbReference type="Gene3D" id="1.20.1530.20">
    <property type="match status" value="1"/>
</dbReference>
<dbReference type="GO" id="GO:0005886">
    <property type="term" value="C:plasma membrane"/>
    <property type="evidence" value="ECO:0007669"/>
    <property type="project" value="UniProtKB-SubCell"/>
</dbReference>
<name>A0A9D1RTV5_9FIRM</name>
<keyword evidence="7 8" id="KW-0472">Membrane</keyword>
<evidence type="ECO:0000313" key="10">
    <source>
        <dbReference type="Proteomes" id="UP000824192"/>
    </source>
</evidence>
<comment type="caution">
    <text evidence="9">The sequence shown here is derived from an EMBL/GenBank/DDBJ whole genome shotgun (WGS) entry which is preliminary data.</text>
</comment>
<dbReference type="Proteomes" id="UP000824192">
    <property type="component" value="Unassembled WGS sequence"/>
</dbReference>
<dbReference type="GO" id="GO:0055085">
    <property type="term" value="P:transmembrane transport"/>
    <property type="evidence" value="ECO:0007669"/>
    <property type="project" value="InterPro"/>
</dbReference>
<feature type="transmembrane region" description="Helical" evidence="8">
    <location>
        <begin position="103"/>
        <end position="121"/>
    </location>
</feature>
<sequence>MESLMFSLNATVPVFLVMVIGYFLRRIGILDDHFVTVSNRFNFKVTLPVLLFLDMANTDLGATFDGKLVLFCAGVTTVAFFTIWGLTRAFLKDRSMRGAFVQASYRCSVAVMGVALMQNIYGDAGPAPMMILGAVPLFNIYAVLVLTVEGPEGEGKGKLVRTVRNVVTNPLLIAIVLGTLSALLRLQYPPIVSKTLDSVASLATPQALVCIGAGFEGKKALAKVKPTAAAALIKLVLLPAIFLPLAVAMGFRDGALVTIVIMLGTATTPSSYVMAQSMGGDGVLTSSVIVSTTLLSALTLTFWLFLVRFLGLVA</sequence>
<proteinExistence type="inferred from homology"/>
<keyword evidence="5 8" id="KW-0812">Transmembrane</keyword>
<dbReference type="PANTHER" id="PTHR36838:SF4">
    <property type="entry name" value="AUXIN EFFLUX CARRIER FAMILY PROTEIN"/>
    <property type="match status" value="1"/>
</dbReference>
<feature type="transmembrane region" description="Helical" evidence="8">
    <location>
        <begin position="6"/>
        <end position="24"/>
    </location>
</feature>
<reference evidence="9" key="2">
    <citation type="submission" date="2021-04" db="EMBL/GenBank/DDBJ databases">
        <authorList>
            <person name="Gilroy R."/>
        </authorList>
    </citation>
    <scope>NUCLEOTIDE SEQUENCE</scope>
    <source>
        <strain evidence="9">ChiGjej6B6-1540</strain>
    </source>
</reference>
<evidence type="ECO:0000256" key="1">
    <source>
        <dbReference type="ARBA" id="ARBA00004651"/>
    </source>
</evidence>
<gene>
    <name evidence="9" type="ORF">H9868_03010</name>
</gene>
<organism evidence="9 10">
    <name type="scientific">Candidatus Flavonifractor merdipullorum</name>
    <dbReference type="NCBI Taxonomy" id="2838590"/>
    <lineage>
        <taxon>Bacteria</taxon>
        <taxon>Bacillati</taxon>
        <taxon>Bacillota</taxon>
        <taxon>Clostridia</taxon>
        <taxon>Eubacteriales</taxon>
        <taxon>Oscillospiraceae</taxon>
        <taxon>Flavonifractor</taxon>
    </lineage>
</organism>
<protein>
    <submittedName>
        <fullName evidence="9">AEC family transporter</fullName>
    </submittedName>
</protein>
<dbReference type="Pfam" id="PF03547">
    <property type="entry name" value="Mem_trans"/>
    <property type="match status" value="1"/>
</dbReference>
<comment type="similarity">
    <text evidence="2">Belongs to the auxin efflux carrier (TC 2.A.69) family.</text>
</comment>
<dbReference type="InterPro" id="IPR004776">
    <property type="entry name" value="Mem_transp_PIN-like"/>
</dbReference>
<evidence type="ECO:0000256" key="6">
    <source>
        <dbReference type="ARBA" id="ARBA00022989"/>
    </source>
</evidence>
<accession>A0A9D1RTV5</accession>
<evidence type="ECO:0000256" key="4">
    <source>
        <dbReference type="ARBA" id="ARBA00022475"/>
    </source>
</evidence>
<feature type="transmembrane region" description="Helical" evidence="8">
    <location>
        <begin position="127"/>
        <end position="146"/>
    </location>
</feature>
<reference evidence="9" key="1">
    <citation type="journal article" date="2021" name="PeerJ">
        <title>Extensive microbial diversity within the chicken gut microbiome revealed by metagenomics and culture.</title>
        <authorList>
            <person name="Gilroy R."/>
            <person name="Ravi A."/>
            <person name="Getino M."/>
            <person name="Pursley I."/>
            <person name="Horton D.L."/>
            <person name="Alikhan N.F."/>
            <person name="Baker D."/>
            <person name="Gharbi K."/>
            <person name="Hall N."/>
            <person name="Watson M."/>
            <person name="Adriaenssens E.M."/>
            <person name="Foster-Nyarko E."/>
            <person name="Jarju S."/>
            <person name="Secka A."/>
            <person name="Antonio M."/>
            <person name="Oren A."/>
            <person name="Chaudhuri R.R."/>
            <person name="La Ragione R."/>
            <person name="Hildebrand F."/>
            <person name="Pallen M.J."/>
        </authorList>
    </citation>
    <scope>NUCLEOTIDE SEQUENCE</scope>
    <source>
        <strain evidence="9">ChiGjej6B6-1540</strain>
    </source>
</reference>
<evidence type="ECO:0000256" key="2">
    <source>
        <dbReference type="ARBA" id="ARBA00010145"/>
    </source>
</evidence>
<dbReference type="InterPro" id="IPR038770">
    <property type="entry name" value="Na+/solute_symporter_sf"/>
</dbReference>
<evidence type="ECO:0000256" key="3">
    <source>
        <dbReference type="ARBA" id="ARBA00022448"/>
    </source>
</evidence>
<comment type="subcellular location">
    <subcellularLocation>
        <location evidence="1">Cell membrane</location>
        <topology evidence="1">Multi-pass membrane protein</topology>
    </subcellularLocation>
</comment>
<feature type="transmembrane region" description="Helical" evidence="8">
    <location>
        <begin position="166"/>
        <end position="186"/>
    </location>
</feature>
<dbReference type="EMBL" id="DXGA01000065">
    <property type="protein sequence ID" value="HIW93490.1"/>
    <property type="molecule type" value="Genomic_DNA"/>
</dbReference>
<keyword evidence="6 8" id="KW-1133">Transmembrane helix</keyword>
<feature type="transmembrane region" description="Helical" evidence="8">
    <location>
        <begin position="255"/>
        <end position="275"/>
    </location>
</feature>
<evidence type="ECO:0000256" key="8">
    <source>
        <dbReference type="SAM" id="Phobius"/>
    </source>
</evidence>
<evidence type="ECO:0000256" key="5">
    <source>
        <dbReference type="ARBA" id="ARBA00022692"/>
    </source>
</evidence>
<keyword evidence="4" id="KW-1003">Cell membrane</keyword>
<feature type="transmembrane region" description="Helical" evidence="8">
    <location>
        <begin position="227"/>
        <end position="249"/>
    </location>
</feature>
<feature type="transmembrane region" description="Helical" evidence="8">
    <location>
        <begin position="68"/>
        <end position="91"/>
    </location>
</feature>
<dbReference type="AlphaFoldDB" id="A0A9D1RTV5"/>